<keyword evidence="3" id="KW-1185">Reference proteome</keyword>
<organism evidence="2 3">
    <name type="scientific">Leptobacterium flavescens</name>
    <dbReference type="NCBI Taxonomy" id="472055"/>
    <lineage>
        <taxon>Bacteria</taxon>
        <taxon>Pseudomonadati</taxon>
        <taxon>Bacteroidota</taxon>
        <taxon>Flavobacteriia</taxon>
        <taxon>Flavobacteriales</taxon>
        <taxon>Flavobacteriaceae</taxon>
        <taxon>Leptobacterium</taxon>
    </lineage>
</organism>
<evidence type="ECO:0000313" key="2">
    <source>
        <dbReference type="EMBL" id="NER12232.1"/>
    </source>
</evidence>
<proteinExistence type="predicted"/>
<evidence type="ECO:0000313" key="3">
    <source>
        <dbReference type="Proteomes" id="UP000468581"/>
    </source>
</evidence>
<dbReference type="Pfam" id="PF08818">
    <property type="entry name" value="DUF1801"/>
    <property type="match status" value="1"/>
</dbReference>
<dbReference type="SUPFAM" id="SSF159888">
    <property type="entry name" value="YdhG-like"/>
    <property type="match status" value="1"/>
</dbReference>
<dbReference type="Pfam" id="PF13376">
    <property type="entry name" value="OmdA"/>
    <property type="match status" value="1"/>
</dbReference>
<dbReference type="PIRSF" id="PIRSF021308">
    <property type="entry name" value="UCP021308"/>
    <property type="match status" value="1"/>
</dbReference>
<reference evidence="2 3" key="1">
    <citation type="submission" date="2020-01" db="EMBL/GenBank/DDBJ databases">
        <title>Leptobacterium flavescens.</title>
        <authorList>
            <person name="Wang G."/>
        </authorList>
    </citation>
    <scope>NUCLEOTIDE SEQUENCE [LARGE SCALE GENOMIC DNA]</scope>
    <source>
        <strain evidence="2 3">KCTC 22160</strain>
    </source>
</reference>
<dbReference type="RefSeq" id="WP_163605263.1">
    <property type="nucleotide sequence ID" value="NZ_JAABOO010000001.1"/>
</dbReference>
<comment type="caution">
    <text evidence="2">The sequence shown here is derived from an EMBL/GenBank/DDBJ whole genome shotgun (WGS) entry which is preliminary data.</text>
</comment>
<sequence length="198" mass="23125">MKSFKTVDDFISGQEKWKDELVYLRELFLNTELEETVKWGFPVYTINNKNVIGLGSFKSYFGVWFFQGALLQDKKKVLINAQEGKTVAMRQWRFDSREEVDEPSLMSYIAEAIANQKAGREIKPEKKKPLLIPDHLQQAFDKDLSLKQSFEVLNLTKKREYAEYIETAKQESTKVKRLEKIIPMISEGIGLNDKYRKS</sequence>
<dbReference type="Proteomes" id="UP000468581">
    <property type="component" value="Unassembled WGS sequence"/>
</dbReference>
<dbReference type="InterPro" id="IPR014922">
    <property type="entry name" value="YdhG-like"/>
</dbReference>
<feature type="domain" description="YdhG-like" evidence="1">
    <location>
        <begin position="17"/>
        <end position="113"/>
    </location>
</feature>
<accession>A0A6P0UHZ1</accession>
<dbReference type="AlphaFoldDB" id="A0A6P0UHZ1"/>
<protein>
    <recommendedName>
        <fullName evidence="1">YdhG-like domain-containing protein</fullName>
    </recommendedName>
</protein>
<gene>
    <name evidence="2" type="ORF">GWK08_02145</name>
</gene>
<name>A0A6P0UHZ1_9FLAO</name>
<dbReference type="Gene3D" id="3.90.1150.200">
    <property type="match status" value="1"/>
</dbReference>
<evidence type="ECO:0000259" key="1">
    <source>
        <dbReference type="Pfam" id="PF08818"/>
    </source>
</evidence>
<dbReference type="InterPro" id="IPR016786">
    <property type="entry name" value="YdeI_bac"/>
</dbReference>
<dbReference type="EMBL" id="JAABOO010000001">
    <property type="protein sequence ID" value="NER12232.1"/>
    <property type="molecule type" value="Genomic_DNA"/>
</dbReference>